<accession>A0ABV4BNX0</accession>
<comment type="caution">
    <text evidence="1">The sequence shown here is derived from an EMBL/GenBank/DDBJ whole genome shotgun (WGS) entry which is preliminary data.</text>
</comment>
<sequence>MGNRGTCYTEYLETKIPHNGKLGFDGRVITMQEGEELVQRLADKNVTVEYNHDLINGVWENRPELANEPVFLLEEKYSGESTMSKLRRVRDVMKEAGANYHVCRRLEL</sequence>
<name>A0ABV4BNX0_9CLOT</name>
<dbReference type="EMBL" id="JBGEWD010000008">
    <property type="protein sequence ID" value="MEY8000473.1"/>
    <property type="molecule type" value="Genomic_DNA"/>
</dbReference>
<evidence type="ECO:0000313" key="1">
    <source>
        <dbReference type="EMBL" id="MEY8000473.1"/>
    </source>
</evidence>
<proteinExistence type="predicted"/>
<dbReference type="InterPro" id="IPR050422">
    <property type="entry name" value="X-Pro_aminopeptidase_P"/>
</dbReference>
<organism evidence="1 2">
    <name type="scientific">Clostridium moutaii</name>
    <dbReference type="NCBI Taxonomy" id="3240932"/>
    <lineage>
        <taxon>Bacteria</taxon>
        <taxon>Bacillati</taxon>
        <taxon>Bacillota</taxon>
        <taxon>Clostridia</taxon>
        <taxon>Eubacteriales</taxon>
        <taxon>Clostridiaceae</taxon>
        <taxon>Clostridium</taxon>
    </lineage>
</organism>
<dbReference type="InterPro" id="IPR029149">
    <property type="entry name" value="Creatin/AminoP/Spt16_N"/>
</dbReference>
<reference evidence="1 2" key="1">
    <citation type="submission" date="2024-08" db="EMBL/GenBank/DDBJ databases">
        <title>Clostridium lapicellarii sp. nov., and Clostridium renhuaiense sp. nov., two species isolated from the mud in a fermentation cellar used for producing sauce-flavour Chinese liquors.</title>
        <authorList>
            <person name="Yang F."/>
            <person name="Wang H."/>
            <person name="Chen L.Q."/>
            <person name="Zhou N."/>
            <person name="Lu J.J."/>
            <person name="Pu X.X."/>
            <person name="Wan B."/>
            <person name="Wang L."/>
            <person name="Liu S.J."/>
        </authorList>
    </citation>
    <scope>NUCLEOTIDE SEQUENCE [LARGE SCALE GENOMIC DNA]</scope>
    <source>
        <strain evidence="1 2">MT-5</strain>
    </source>
</reference>
<dbReference type="PANTHER" id="PTHR43763">
    <property type="entry name" value="XAA-PRO AMINOPEPTIDASE 1"/>
    <property type="match status" value="1"/>
</dbReference>
<evidence type="ECO:0000313" key="2">
    <source>
        <dbReference type="Proteomes" id="UP001564657"/>
    </source>
</evidence>
<gene>
    <name evidence="1" type="ORF">AB8U03_09755</name>
</gene>
<dbReference type="RefSeq" id="WP_369704366.1">
    <property type="nucleotide sequence ID" value="NZ_JBGEWD010000008.1"/>
</dbReference>
<keyword evidence="1" id="KW-0645">Protease</keyword>
<dbReference type="Pfam" id="PF16189">
    <property type="entry name" value="Creatinase_N_2"/>
    <property type="match status" value="1"/>
</dbReference>
<keyword evidence="1" id="KW-0378">Hydrolase</keyword>
<dbReference type="Proteomes" id="UP001564657">
    <property type="component" value="Unassembled WGS sequence"/>
</dbReference>
<keyword evidence="2" id="KW-1185">Reference proteome</keyword>
<protein>
    <submittedName>
        <fullName evidence="1">Aminopeptidase P family N-terminal domain-containing protein</fullName>
    </submittedName>
</protein>
<dbReference type="GO" id="GO:0004177">
    <property type="term" value="F:aminopeptidase activity"/>
    <property type="evidence" value="ECO:0007669"/>
    <property type="project" value="UniProtKB-KW"/>
</dbReference>
<dbReference type="PANTHER" id="PTHR43763:SF6">
    <property type="entry name" value="XAA-PRO AMINOPEPTIDASE 1"/>
    <property type="match status" value="1"/>
</dbReference>
<dbReference type="Gene3D" id="3.40.350.10">
    <property type="entry name" value="Creatinase/prolidase N-terminal domain"/>
    <property type="match status" value="2"/>
</dbReference>
<keyword evidence="1" id="KW-0031">Aminopeptidase</keyword>